<organism evidence="3 4">
    <name type="scientific">Sphingomonas telluris</name>
    <dbReference type="NCBI Taxonomy" id="2907998"/>
    <lineage>
        <taxon>Bacteria</taxon>
        <taxon>Pseudomonadati</taxon>
        <taxon>Pseudomonadota</taxon>
        <taxon>Alphaproteobacteria</taxon>
        <taxon>Sphingomonadales</taxon>
        <taxon>Sphingomonadaceae</taxon>
        <taxon>Sphingomonas</taxon>
    </lineage>
</organism>
<feature type="transmembrane region" description="Helical" evidence="1">
    <location>
        <begin position="21"/>
        <end position="44"/>
    </location>
</feature>
<evidence type="ECO:0000256" key="1">
    <source>
        <dbReference type="SAM" id="Phobius"/>
    </source>
</evidence>
<keyword evidence="1" id="KW-0472">Membrane</keyword>
<sequence>MAQADPDDRPTKTQKRGALDALHAVFGAFPLAYFTLAFITDIAYSRSYNLQWQYFSIWLIVAGLVMGGLAIFFGAVDWLVERRRSEGRPRGSGWHILLPIVAWLLALLNAFIHSRDGWTAVVPEGLILSGIVALLMLVGAGFSTLTWRRNA</sequence>
<dbReference type="PIRSF" id="PIRSF029509">
    <property type="entry name" value="UCP029509"/>
    <property type="match status" value="1"/>
</dbReference>
<feature type="transmembrane region" description="Helical" evidence="1">
    <location>
        <begin position="56"/>
        <end position="80"/>
    </location>
</feature>
<gene>
    <name evidence="3" type="ORF">LZ016_07950</name>
</gene>
<reference evidence="3 4" key="1">
    <citation type="submission" date="2022-03" db="EMBL/GenBank/DDBJ databases">
        <authorList>
            <person name="Jo J.-H."/>
            <person name="Im W.-T."/>
        </authorList>
    </citation>
    <scope>NUCLEOTIDE SEQUENCE [LARGE SCALE GENOMIC DNA]</scope>
    <source>
        <strain evidence="3 4">SM33</strain>
    </source>
</reference>
<keyword evidence="1" id="KW-1133">Transmembrane helix</keyword>
<feature type="transmembrane region" description="Helical" evidence="1">
    <location>
        <begin position="125"/>
        <end position="147"/>
    </location>
</feature>
<dbReference type="EMBL" id="JAKZHW010000001">
    <property type="protein sequence ID" value="MCH8616030.1"/>
    <property type="molecule type" value="Genomic_DNA"/>
</dbReference>
<evidence type="ECO:0000313" key="4">
    <source>
        <dbReference type="Proteomes" id="UP001203058"/>
    </source>
</evidence>
<comment type="caution">
    <text evidence="3">The sequence shown here is derived from an EMBL/GenBank/DDBJ whole genome shotgun (WGS) entry which is preliminary data.</text>
</comment>
<dbReference type="Pfam" id="PF09990">
    <property type="entry name" value="DUF2231"/>
    <property type="match status" value="1"/>
</dbReference>
<accession>A0ABS9VM43</accession>
<dbReference type="InterPro" id="IPR019251">
    <property type="entry name" value="DUF2231_TM"/>
</dbReference>
<evidence type="ECO:0000313" key="3">
    <source>
        <dbReference type="EMBL" id="MCH8616030.1"/>
    </source>
</evidence>
<keyword evidence="1" id="KW-0812">Transmembrane</keyword>
<dbReference type="InterPro" id="IPR016923">
    <property type="entry name" value="UCP029509"/>
</dbReference>
<name>A0ABS9VM43_9SPHN</name>
<protein>
    <submittedName>
        <fullName evidence="3">DUF2231 domain-containing protein</fullName>
    </submittedName>
</protein>
<feature type="domain" description="DUF2231" evidence="2">
    <location>
        <begin position="21"/>
        <end position="140"/>
    </location>
</feature>
<feature type="transmembrane region" description="Helical" evidence="1">
    <location>
        <begin position="92"/>
        <end position="113"/>
    </location>
</feature>
<dbReference type="RefSeq" id="WP_241446856.1">
    <property type="nucleotide sequence ID" value="NZ_JAKZHW010000001.1"/>
</dbReference>
<keyword evidence="4" id="KW-1185">Reference proteome</keyword>
<proteinExistence type="predicted"/>
<evidence type="ECO:0000259" key="2">
    <source>
        <dbReference type="Pfam" id="PF09990"/>
    </source>
</evidence>
<dbReference type="Proteomes" id="UP001203058">
    <property type="component" value="Unassembled WGS sequence"/>
</dbReference>